<evidence type="ECO:0000313" key="2">
    <source>
        <dbReference type="Proteomes" id="UP000186513"/>
    </source>
</evidence>
<dbReference type="STRING" id="1121279.SAMN02745887_00026"/>
<dbReference type="AlphaFoldDB" id="A0A1K2H3F6"/>
<dbReference type="InterPro" id="IPR029058">
    <property type="entry name" value="AB_hydrolase_fold"/>
</dbReference>
<dbReference type="Proteomes" id="UP000186513">
    <property type="component" value="Unassembled WGS sequence"/>
</dbReference>
<proteinExistence type="predicted"/>
<name>A0A1K2H3F6_9NEIS</name>
<evidence type="ECO:0008006" key="3">
    <source>
        <dbReference type="Google" id="ProtNLM"/>
    </source>
</evidence>
<dbReference type="Gene3D" id="3.40.50.1820">
    <property type="entry name" value="alpha/beta hydrolase"/>
    <property type="match status" value="1"/>
</dbReference>
<keyword evidence="2" id="KW-1185">Reference proteome</keyword>
<dbReference type="PANTHER" id="PTHR35602">
    <property type="entry name" value="ESTERASE YQIA-RELATED"/>
    <property type="match status" value="1"/>
</dbReference>
<dbReference type="Pfam" id="PF05728">
    <property type="entry name" value="UPF0227"/>
    <property type="match status" value="1"/>
</dbReference>
<sequence length="192" mass="21084">MNKLLYLHGFNSSPASDKARQTEASLRERGLAERFICPTLPPSAEAAAATIATLIDAHGAANLTLVGSSLGGFLASWAAERFDVPRVVLINPAVRPARLLHAYLGPQRNLYTGEEYLLEAHHMDELVALEPPRITPSRYWLLLETADETLDYRDALDYYAGCRQTVIAGGDHGFQNWGRLLPEVLTWAGLDG</sequence>
<reference evidence="1 2" key="1">
    <citation type="submission" date="2016-11" db="EMBL/GenBank/DDBJ databases">
        <authorList>
            <person name="Jaros S."/>
            <person name="Januszkiewicz K."/>
            <person name="Wedrychowicz H."/>
        </authorList>
    </citation>
    <scope>NUCLEOTIDE SEQUENCE [LARGE SCALE GENOMIC DNA]</scope>
    <source>
        <strain evidence="1 2">DSM 18899</strain>
    </source>
</reference>
<protein>
    <recommendedName>
        <fullName evidence="3">Esterase</fullName>
    </recommendedName>
</protein>
<evidence type="ECO:0000313" key="1">
    <source>
        <dbReference type="EMBL" id="SFZ70058.1"/>
    </source>
</evidence>
<dbReference type="RefSeq" id="WP_072426594.1">
    <property type="nucleotide sequence ID" value="NZ_FPKR01000001.1"/>
</dbReference>
<dbReference type="PANTHER" id="PTHR35602:SF3">
    <property type="entry name" value="ESTERASE YQIA"/>
    <property type="match status" value="1"/>
</dbReference>
<dbReference type="SUPFAM" id="SSF53474">
    <property type="entry name" value="alpha/beta-Hydrolases"/>
    <property type="match status" value="1"/>
</dbReference>
<dbReference type="EMBL" id="FPKR01000001">
    <property type="protein sequence ID" value="SFZ70058.1"/>
    <property type="molecule type" value="Genomic_DNA"/>
</dbReference>
<accession>A0A1K2H3F6</accession>
<dbReference type="OrthoDB" id="9814831at2"/>
<gene>
    <name evidence="1" type="ORF">SAMN02745887_00026</name>
</gene>
<dbReference type="InterPro" id="IPR008886">
    <property type="entry name" value="UPF0227/Esterase_YqiA"/>
</dbReference>
<organism evidence="1 2">
    <name type="scientific">Chitinimonas taiwanensis DSM 18899</name>
    <dbReference type="NCBI Taxonomy" id="1121279"/>
    <lineage>
        <taxon>Bacteria</taxon>
        <taxon>Pseudomonadati</taxon>
        <taxon>Pseudomonadota</taxon>
        <taxon>Betaproteobacteria</taxon>
        <taxon>Neisseriales</taxon>
        <taxon>Chitinibacteraceae</taxon>
        <taxon>Chitinimonas</taxon>
    </lineage>
</organism>